<dbReference type="EMBL" id="ADVG01000002">
    <property type="protein sequence ID" value="EFH86887.1"/>
    <property type="molecule type" value="Genomic_DNA"/>
</dbReference>
<name>D6TM87_KTERA</name>
<feature type="transmembrane region" description="Helical" evidence="1">
    <location>
        <begin position="112"/>
        <end position="131"/>
    </location>
</feature>
<gene>
    <name evidence="2" type="ORF">Krac_8204</name>
</gene>
<proteinExistence type="predicted"/>
<evidence type="ECO:0008006" key="4">
    <source>
        <dbReference type="Google" id="ProtNLM"/>
    </source>
</evidence>
<protein>
    <recommendedName>
        <fullName evidence="4">DUF2306 domain-containing protein</fullName>
    </recommendedName>
</protein>
<evidence type="ECO:0000256" key="1">
    <source>
        <dbReference type="SAM" id="Phobius"/>
    </source>
</evidence>
<accession>D6TM87</accession>
<dbReference type="STRING" id="485913.Krac_8204"/>
<keyword evidence="3" id="KW-1185">Reference proteome</keyword>
<keyword evidence="1" id="KW-1133">Transmembrane helix</keyword>
<keyword evidence="1" id="KW-0472">Membrane</keyword>
<dbReference type="InParanoid" id="D6TM87"/>
<reference evidence="2 3" key="1">
    <citation type="journal article" date="2011" name="Stand. Genomic Sci.">
        <title>Non-contiguous finished genome sequence and contextual data of the filamentous soil bacterium Ktedonobacter racemifer type strain (SOSP1-21).</title>
        <authorList>
            <person name="Chang Y.J."/>
            <person name="Land M."/>
            <person name="Hauser L."/>
            <person name="Chertkov O."/>
            <person name="Del Rio T.G."/>
            <person name="Nolan M."/>
            <person name="Copeland A."/>
            <person name="Tice H."/>
            <person name="Cheng J.F."/>
            <person name="Lucas S."/>
            <person name="Han C."/>
            <person name="Goodwin L."/>
            <person name="Pitluck S."/>
            <person name="Ivanova N."/>
            <person name="Ovchinikova G."/>
            <person name="Pati A."/>
            <person name="Chen A."/>
            <person name="Palaniappan K."/>
            <person name="Mavromatis K."/>
            <person name="Liolios K."/>
            <person name="Brettin T."/>
            <person name="Fiebig A."/>
            <person name="Rohde M."/>
            <person name="Abt B."/>
            <person name="Goker M."/>
            <person name="Detter J.C."/>
            <person name="Woyke T."/>
            <person name="Bristow J."/>
            <person name="Eisen J.A."/>
            <person name="Markowitz V."/>
            <person name="Hugenholtz P."/>
            <person name="Kyrpides N.C."/>
            <person name="Klenk H.P."/>
            <person name="Lapidus A."/>
        </authorList>
    </citation>
    <scope>NUCLEOTIDE SEQUENCE [LARGE SCALE GENOMIC DNA]</scope>
    <source>
        <strain evidence="3">DSM 44963</strain>
    </source>
</reference>
<organism evidence="2 3">
    <name type="scientific">Ktedonobacter racemifer DSM 44963</name>
    <dbReference type="NCBI Taxonomy" id="485913"/>
    <lineage>
        <taxon>Bacteria</taxon>
        <taxon>Bacillati</taxon>
        <taxon>Chloroflexota</taxon>
        <taxon>Ktedonobacteria</taxon>
        <taxon>Ktedonobacterales</taxon>
        <taxon>Ktedonobacteraceae</taxon>
        <taxon>Ktedonobacter</taxon>
    </lineage>
</organism>
<keyword evidence="1" id="KW-0812">Transmembrane</keyword>
<dbReference type="AlphaFoldDB" id="D6TM87"/>
<feature type="transmembrane region" description="Helical" evidence="1">
    <location>
        <begin position="176"/>
        <end position="196"/>
    </location>
</feature>
<comment type="caution">
    <text evidence="2">The sequence shown here is derived from an EMBL/GenBank/DDBJ whole genome shotgun (WGS) entry which is preliminary data.</text>
</comment>
<feature type="transmembrane region" description="Helical" evidence="1">
    <location>
        <begin position="78"/>
        <end position="100"/>
    </location>
</feature>
<feature type="transmembrane region" description="Helical" evidence="1">
    <location>
        <begin position="211"/>
        <end position="233"/>
    </location>
</feature>
<sequence>MLSLRKQRQLPHDICHAQITSNFTSLLPVVPLYFPVQADRAQYTGILYAGWWFPDCLHLEQQQSKRNDPMIDGFPLSFFLPLVVHAVAGLLTGVTGLMAFRAPKRRERHPRWGTRYLWAYTVVFLTATILSGERWAADAYLFFLAVIGYGFALGGYGARRFRQVPQVRRLLGKQWVVAHIIGMIGSYVVMWTAFYVDNAHLIPGLNALPPLTFWVLPTVIALPFVVLSLFRFAPKTTRAVRGEPGKEGV</sequence>
<evidence type="ECO:0000313" key="2">
    <source>
        <dbReference type="EMBL" id="EFH86887.1"/>
    </source>
</evidence>
<evidence type="ECO:0000313" key="3">
    <source>
        <dbReference type="Proteomes" id="UP000004508"/>
    </source>
</evidence>
<feature type="transmembrane region" description="Helical" evidence="1">
    <location>
        <begin position="137"/>
        <end position="156"/>
    </location>
</feature>
<dbReference type="eggNOG" id="ENOG5032ZFQ">
    <property type="taxonomic scope" value="Bacteria"/>
</dbReference>
<dbReference type="Proteomes" id="UP000004508">
    <property type="component" value="Unassembled WGS sequence"/>
</dbReference>